<evidence type="ECO:0000256" key="9">
    <source>
        <dbReference type="SAM" id="Phobius"/>
    </source>
</evidence>
<dbReference type="NCBIfam" id="TIGR00410">
    <property type="entry name" value="lacE"/>
    <property type="match status" value="1"/>
</dbReference>
<dbReference type="PANTHER" id="PTHR33989:SF4">
    <property type="entry name" value="PTS SYSTEM N,N'-DIACETYLCHITOBIOSE-SPECIFIC EIIC COMPONENT"/>
    <property type="match status" value="1"/>
</dbReference>
<organism evidence="11 12">
    <name type="scientific">Massilimicrobiota timonensis</name>
    <dbReference type="NCBI Taxonomy" id="1776392"/>
    <lineage>
        <taxon>Bacteria</taxon>
        <taxon>Bacillati</taxon>
        <taxon>Bacillota</taxon>
        <taxon>Erysipelotrichia</taxon>
        <taxon>Erysipelotrichales</taxon>
        <taxon>Erysipelotrichaceae</taxon>
        <taxon>Massilimicrobiota</taxon>
    </lineage>
</organism>
<protein>
    <recommendedName>
        <fullName evidence="8">Permease IIC component</fullName>
    </recommendedName>
</protein>
<feature type="transmembrane region" description="Helical" evidence="9">
    <location>
        <begin position="72"/>
        <end position="97"/>
    </location>
</feature>
<comment type="function">
    <text evidence="8">The phosphoenolpyruvate-dependent sugar phosphotransferase system (PTS), a major carbohydrate active -transport system, catalyzes the phosphorylation of incoming sugar substrates concomitant with their translocation across the cell membrane.</text>
</comment>
<sequence length="440" mass="49069">MFDKFEAFMNKYLTPLANKMDKQVHLSAVKKAMVAMTPLLIIGSFCLIPEAIPNMIGENNPVSQWILNNLDIIYIPYNVGMGLMSLYVSVIIAYHLANSYKQDVPGSVSMGLIAFLMMTVQYTEDGGIDTTYFGTKGLFAAMFASLIAVELYRWCKKKKFTIRMPESVPDFVSRSFEMIPISVIVIGFFLIIRILCVNVFNTMPPLIFTNLLAPLVGSMDNPFAYTFLKMLHCLLFFFGIHPSVLSPITSPISTQFLAENIANYQAGVEMTHFFTPGPESAFGNFTGTGVTFGLVLWCLLSKNKALKQIGGVALIPALFGINEPILFGAPIVLNPVFFIPYVICGGIIGSLGGWAQYLGIMSCSFFTPPYVGVFLEGYLTNMDFMSIVVNAVQMILSIIVWYPFFKMYEQRYGKQAEKTNDNSLLTKEDEDILNDLDLDF</sequence>
<dbReference type="Pfam" id="PF02378">
    <property type="entry name" value="PTS_EIIC"/>
    <property type="match status" value="1"/>
</dbReference>
<dbReference type="InterPro" id="IPR051088">
    <property type="entry name" value="PTS_Sugar-EIIC/EIIB"/>
</dbReference>
<feature type="transmembrane region" description="Helical" evidence="9">
    <location>
        <begin position="176"/>
        <end position="200"/>
    </location>
</feature>
<evidence type="ECO:0000256" key="3">
    <source>
        <dbReference type="ARBA" id="ARBA00022475"/>
    </source>
</evidence>
<evidence type="ECO:0000259" key="10">
    <source>
        <dbReference type="PROSITE" id="PS51105"/>
    </source>
</evidence>
<reference evidence="11 12" key="2">
    <citation type="submission" date="2023-06" db="EMBL/GenBank/DDBJ databases">
        <authorList>
            <person name="Zeman M."/>
            <person name="Kubasova T."/>
            <person name="Jahodarova E."/>
            <person name="Nykrynova M."/>
            <person name="Rychlik I."/>
        </authorList>
    </citation>
    <scope>NUCLEOTIDE SEQUENCE [LARGE SCALE GENOMIC DNA]</scope>
    <source>
        <strain evidence="11 12">ET341</strain>
    </source>
</reference>
<dbReference type="InterPro" id="IPR004796">
    <property type="entry name" value="PTS_IIC_cello"/>
</dbReference>
<evidence type="ECO:0000256" key="1">
    <source>
        <dbReference type="ARBA" id="ARBA00004651"/>
    </source>
</evidence>
<feature type="transmembrane region" description="Helical" evidence="9">
    <location>
        <begin position="104"/>
        <end position="122"/>
    </location>
</feature>
<evidence type="ECO:0000256" key="4">
    <source>
        <dbReference type="ARBA" id="ARBA00022597"/>
    </source>
</evidence>
<feature type="transmembrane region" description="Helical" evidence="9">
    <location>
        <begin position="338"/>
        <end position="355"/>
    </location>
</feature>
<feature type="domain" description="PTS EIIC type-3" evidence="10">
    <location>
        <begin position="9"/>
        <end position="404"/>
    </location>
</feature>
<comment type="subcellular location">
    <subcellularLocation>
        <location evidence="1">Cell membrane</location>
        <topology evidence="1">Multi-pass membrane protein</topology>
    </subcellularLocation>
</comment>
<evidence type="ECO:0000256" key="8">
    <source>
        <dbReference type="PIRNR" id="PIRNR006351"/>
    </source>
</evidence>
<accession>A0ABT7UF91</accession>
<feature type="transmembrane region" description="Helical" evidence="9">
    <location>
        <begin position="312"/>
        <end position="332"/>
    </location>
</feature>
<keyword evidence="3 8" id="KW-1003">Cell membrane</keyword>
<dbReference type="PIRSF" id="PIRSF006351">
    <property type="entry name" value="PTS_EIIC-Cellobiose"/>
    <property type="match status" value="1"/>
</dbReference>
<dbReference type="InterPro" id="IPR004501">
    <property type="entry name" value="PTS_EIIC_3"/>
</dbReference>
<evidence type="ECO:0000256" key="2">
    <source>
        <dbReference type="ARBA" id="ARBA00022448"/>
    </source>
</evidence>
<evidence type="ECO:0000256" key="6">
    <source>
        <dbReference type="ARBA" id="ARBA00022989"/>
    </source>
</evidence>
<dbReference type="EMBL" id="JAUDCK010000001">
    <property type="protein sequence ID" value="MDM8194827.1"/>
    <property type="molecule type" value="Genomic_DNA"/>
</dbReference>
<feature type="transmembrane region" description="Helical" evidence="9">
    <location>
        <begin position="281"/>
        <end position="300"/>
    </location>
</feature>
<proteinExistence type="predicted"/>
<dbReference type="InterPro" id="IPR003352">
    <property type="entry name" value="PTS_EIIC"/>
</dbReference>
<feature type="transmembrane region" description="Helical" evidence="9">
    <location>
        <begin position="32"/>
        <end position="52"/>
    </location>
</feature>
<dbReference type="PROSITE" id="PS51105">
    <property type="entry name" value="PTS_EIIC_TYPE_3"/>
    <property type="match status" value="1"/>
</dbReference>
<reference evidence="12" key="1">
    <citation type="submission" date="2023-06" db="EMBL/GenBank/DDBJ databases">
        <title>Identification and characterization of horizontal gene transfer across gut microbiota members of farm animals based on homology search.</title>
        <authorList>
            <person name="Zeman M."/>
            <person name="Kubasova T."/>
            <person name="Jahodarova E."/>
            <person name="Nykrynova M."/>
            <person name="Rychlik I."/>
        </authorList>
    </citation>
    <scope>NUCLEOTIDE SEQUENCE [LARGE SCALE GENOMIC DNA]</scope>
    <source>
        <strain evidence="12">ET341</strain>
    </source>
</reference>
<dbReference type="PANTHER" id="PTHR33989">
    <property type="match status" value="1"/>
</dbReference>
<feature type="transmembrane region" description="Helical" evidence="9">
    <location>
        <begin position="137"/>
        <end position="155"/>
    </location>
</feature>
<evidence type="ECO:0000313" key="11">
    <source>
        <dbReference type="EMBL" id="MDM8194827.1"/>
    </source>
</evidence>
<name>A0ABT7UF91_9FIRM</name>
<keyword evidence="6 9" id="KW-1133">Transmembrane helix</keyword>
<gene>
    <name evidence="11" type="ORF">QUV98_00650</name>
</gene>
<keyword evidence="12" id="KW-1185">Reference proteome</keyword>
<evidence type="ECO:0000313" key="12">
    <source>
        <dbReference type="Proteomes" id="UP001529275"/>
    </source>
</evidence>
<evidence type="ECO:0000256" key="5">
    <source>
        <dbReference type="ARBA" id="ARBA00022692"/>
    </source>
</evidence>
<keyword evidence="4 8" id="KW-0762">Sugar transport</keyword>
<comment type="caution">
    <text evidence="11">The sequence shown here is derived from an EMBL/GenBank/DDBJ whole genome shotgun (WGS) entry which is preliminary data.</text>
</comment>
<feature type="transmembrane region" description="Helical" evidence="9">
    <location>
        <begin position="384"/>
        <end position="405"/>
    </location>
</feature>
<evidence type="ECO:0000256" key="7">
    <source>
        <dbReference type="ARBA" id="ARBA00023136"/>
    </source>
</evidence>
<keyword evidence="7 8" id="KW-0472">Membrane</keyword>
<keyword evidence="2 8" id="KW-0813">Transport</keyword>
<dbReference type="Proteomes" id="UP001529275">
    <property type="component" value="Unassembled WGS sequence"/>
</dbReference>
<dbReference type="RefSeq" id="WP_289527022.1">
    <property type="nucleotide sequence ID" value="NZ_JAUDCK010000001.1"/>
</dbReference>
<keyword evidence="5 9" id="KW-0812">Transmembrane</keyword>